<protein>
    <submittedName>
        <fullName evidence="7">Spore germination protein</fullName>
    </submittedName>
</protein>
<evidence type="ECO:0000256" key="5">
    <source>
        <dbReference type="SAM" id="MobiDB-lite"/>
    </source>
</evidence>
<sequence length="526" mass="58893">MTVKITSVRKKLKKPESSQQSSDETNNLSTSLDKNVQTITEALGSSADIIFRHFTFKKGYHVKVTVIYTDGLINDNTVQNNILDNLMVETKKTSSVPPHVDLFEYLHQSFLRSGEIEIVENFDDLYNNVLSGNTLILLDHYAKCIAIDTRGWQERGLEEPTTETVIRGPKEGFNETLETNLALIRRRIKDPNLWIEKKIIGKKSQTDVAIVYLNNVASENVVHEVKTRINGINIDAIIEGGQLEELIHDGFYTPFPTIYNTERPDTAVAGLLEGRVVIVVDGTPFVLLAPALFTQFFQSPQDYYFQFDISSFLRILRYVSFFLSLLVPSVYIALTTVHQEMLPTPLLITLTAQREGVPFPAVVEAFLMELTFEILREAGVRMPRAVGSAISIVGALVIGQAAVEAGFVSSSMVIVVAITAIANFIMPNYNMSIPVRLLRFAFMIIASMLGLIGILFGLIALTIHLCKLRSFGVPYMAPLTPLQGEEQKDTILRLPWWTLKKRPGFMSKKNVLRNETPKPQPESPSN</sequence>
<dbReference type="PANTHER" id="PTHR22550">
    <property type="entry name" value="SPORE GERMINATION PROTEIN"/>
    <property type="match status" value="1"/>
</dbReference>
<feature type="transmembrane region" description="Helical" evidence="6">
    <location>
        <begin position="437"/>
        <end position="461"/>
    </location>
</feature>
<accession>A0ABW0YRU7</accession>
<evidence type="ECO:0000256" key="6">
    <source>
        <dbReference type="SAM" id="Phobius"/>
    </source>
</evidence>
<dbReference type="InterPro" id="IPR004995">
    <property type="entry name" value="Spore_Ger"/>
</dbReference>
<feature type="region of interest" description="Disordered" evidence="5">
    <location>
        <begin position="1"/>
        <end position="29"/>
    </location>
</feature>
<feature type="transmembrane region" description="Helical" evidence="6">
    <location>
        <begin position="407"/>
        <end position="425"/>
    </location>
</feature>
<proteinExistence type="inferred from homology"/>
<evidence type="ECO:0000256" key="2">
    <source>
        <dbReference type="ARBA" id="ARBA00005278"/>
    </source>
</evidence>
<dbReference type="PIRSF" id="PIRSF005690">
    <property type="entry name" value="GerBA"/>
    <property type="match status" value="1"/>
</dbReference>
<feature type="transmembrane region" description="Helical" evidence="6">
    <location>
        <begin position="382"/>
        <end position="401"/>
    </location>
</feature>
<dbReference type="EMBL" id="JBHSOZ010000004">
    <property type="protein sequence ID" value="MFC5713099.1"/>
    <property type="molecule type" value="Genomic_DNA"/>
</dbReference>
<dbReference type="PANTHER" id="PTHR22550:SF5">
    <property type="entry name" value="LEUCINE ZIPPER PROTEIN 4"/>
    <property type="match status" value="1"/>
</dbReference>
<keyword evidence="8" id="KW-1185">Reference proteome</keyword>
<evidence type="ECO:0000313" key="7">
    <source>
        <dbReference type="EMBL" id="MFC5713099.1"/>
    </source>
</evidence>
<reference evidence="8" key="1">
    <citation type="journal article" date="2019" name="Int. J. Syst. Evol. Microbiol.">
        <title>The Global Catalogue of Microorganisms (GCM) 10K type strain sequencing project: providing services to taxonomists for standard genome sequencing and annotation.</title>
        <authorList>
            <consortium name="The Broad Institute Genomics Platform"/>
            <consortium name="The Broad Institute Genome Sequencing Center for Infectious Disease"/>
            <person name="Wu L."/>
            <person name="Ma J."/>
        </authorList>
    </citation>
    <scope>NUCLEOTIDE SEQUENCE [LARGE SCALE GENOMIC DNA]</scope>
    <source>
        <strain evidence="8">CECT 7184</strain>
    </source>
</reference>
<gene>
    <name evidence="7" type="ORF">ACFPU1_09915</name>
</gene>
<dbReference type="Pfam" id="PF03323">
    <property type="entry name" value="GerA"/>
    <property type="match status" value="1"/>
</dbReference>
<dbReference type="InterPro" id="IPR050768">
    <property type="entry name" value="UPF0353/GerABKA_families"/>
</dbReference>
<feature type="compositionally biased region" description="Polar residues" evidence="5">
    <location>
        <begin position="17"/>
        <end position="29"/>
    </location>
</feature>
<dbReference type="RefSeq" id="WP_385940605.1">
    <property type="nucleotide sequence ID" value="NZ_JBHSOZ010000004.1"/>
</dbReference>
<comment type="subcellular location">
    <subcellularLocation>
        <location evidence="4">Cell membrane</location>
    </subcellularLocation>
    <subcellularLocation>
        <location evidence="1">Membrane</location>
        <topology evidence="1">Multi-pass membrane protein</topology>
    </subcellularLocation>
</comment>
<evidence type="ECO:0000313" key="8">
    <source>
        <dbReference type="Proteomes" id="UP001596142"/>
    </source>
</evidence>
<evidence type="ECO:0000256" key="1">
    <source>
        <dbReference type="ARBA" id="ARBA00004141"/>
    </source>
</evidence>
<evidence type="ECO:0000256" key="3">
    <source>
        <dbReference type="ARBA" id="ARBA00023136"/>
    </source>
</evidence>
<keyword evidence="6" id="KW-0812">Transmembrane</keyword>
<keyword evidence="6" id="KW-1133">Transmembrane helix</keyword>
<keyword evidence="3 4" id="KW-0472">Membrane</keyword>
<comment type="caution">
    <text evidence="7">The sequence shown here is derived from an EMBL/GenBank/DDBJ whole genome shotgun (WGS) entry which is preliminary data.</text>
</comment>
<name>A0ABW0YRU7_9BACI</name>
<evidence type="ECO:0000256" key="4">
    <source>
        <dbReference type="PIRNR" id="PIRNR005690"/>
    </source>
</evidence>
<organism evidence="7 8">
    <name type="scientific">Thalassorhabdus alkalitolerans</name>
    <dbReference type="NCBI Taxonomy" id="2282697"/>
    <lineage>
        <taxon>Bacteria</taxon>
        <taxon>Bacillati</taxon>
        <taxon>Bacillota</taxon>
        <taxon>Bacilli</taxon>
        <taxon>Bacillales</taxon>
        <taxon>Bacillaceae</taxon>
        <taxon>Thalassorhabdus</taxon>
    </lineage>
</organism>
<comment type="similarity">
    <text evidence="2 4">Belongs to the GerABKA family.</text>
</comment>
<feature type="transmembrane region" description="Helical" evidence="6">
    <location>
        <begin position="315"/>
        <end position="337"/>
    </location>
</feature>
<dbReference type="Proteomes" id="UP001596142">
    <property type="component" value="Unassembled WGS sequence"/>
</dbReference>